<sequence>MADDQPQPRNRKERRAAAKASGTPLSSAKAPKSTTTAPAASKLDFSQSSPAHDDAVTENDLGIPMAMPDFSGPKGKTLYDLAEERMRELARTGRDVSSLEGEQVDFPVDGKGQAVRVSGSPDEEDFGPVAEALLYAFTLTSLHFTLDVLVHNQYREQTDWREIWGRAAQVMPILWLVVYMSKTPTAMRFPMLRQWVFFATAVAAGCYCVYVGNMFGYYAVMKQAPPVGVLWIWTVVELQLAYAASSVLAVLGYTWWNKFGLF</sequence>
<dbReference type="STRING" id="420778.A0A1S8B874"/>
<evidence type="ECO:0000313" key="6">
    <source>
        <dbReference type="Proteomes" id="UP000190776"/>
    </source>
</evidence>
<dbReference type="EMBL" id="MSZU01000111">
    <property type="protein sequence ID" value="OMP83729.1"/>
    <property type="molecule type" value="Genomic_DNA"/>
</dbReference>
<evidence type="ECO:0000313" key="4">
    <source>
        <dbReference type="EMBL" id="KAL0262868.1"/>
    </source>
</evidence>
<feature type="transmembrane region" description="Helical" evidence="2">
    <location>
        <begin position="195"/>
        <end position="218"/>
    </location>
</feature>
<evidence type="ECO:0000259" key="3">
    <source>
        <dbReference type="Pfam" id="PF24841"/>
    </source>
</evidence>
<dbReference type="EMBL" id="JAJVCZ030000002">
    <property type="protein sequence ID" value="KAL0262868.1"/>
    <property type="molecule type" value="Genomic_DNA"/>
</dbReference>
<evidence type="ECO:0000313" key="7">
    <source>
        <dbReference type="Proteomes" id="UP001430584"/>
    </source>
</evidence>
<keyword evidence="2" id="KW-1133">Transmembrane helix</keyword>
<dbReference type="Proteomes" id="UP001430584">
    <property type="component" value="Unassembled WGS sequence"/>
</dbReference>
<accession>A0A1S8B874</accession>
<feature type="compositionally biased region" description="Low complexity" evidence="1">
    <location>
        <begin position="26"/>
        <end position="42"/>
    </location>
</feature>
<keyword evidence="2" id="KW-0812">Transmembrane</keyword>
<evidence type="ECO:0000256" key="1">
    <source>
        <dbReference type="SAM" id="MobiDB-lite"/>
    </source>
</evidence>
<dbReference type="InterPro" id="IPR056136">
    <property type="entry name" value="DUF7719"/>
</dbReference>
<reference evidence="4 7" key="2">
    <citation type="submission" date="2024-02" db="EMBL/GenBank/DDBJ databases">
        <title>De novo assembly and annotation of 12 fungi associated with fruit tree decline syndrome in Ontario, Canada.</title>
        <authorList>
            <person name="Sulman M."/>
            <person name="Ellouze W."/>
            <person name="Ilyukhin E."/>
        </authorList>
    </citation>
    <scope>NUCLEOTIDE SEQUENCE [LARGE SCALE GENOMIC DNA]</scope>
    <source>
        <strain evidence="4 7">FDS-637</strain>
    </source>
</reference>
<keyword evidence="2" id="KW-0472">Membrane</keyword>
<dbReference type="AlphaFoldDB" id="A0A1S8B874"/>
<reference evidence="5 6" key="1">
    <citation type="submission" date="2017-01" db="EMBL/GenBank/DDBJ databases">
        <title>Draft genome sequence of Diplodia seriata F98.1, a fungal species involved in grapevine trunk diseases.</title>
        <authorList>
            <person name="Robert-Siegwald G."/>
            <person name="Vallet J."/>
            <person name="Abou-Mansour E."/>
            <person name="Xu J."/>
            <person name="Rey P."/>
            <person name="Bertsch C."/>
            <person name="Rego C."/>
            <person name="Larignon P."/>
            <person name="Fontaine F."/>
            <person name="Lebrun M.-H."/>
        </authorList>
    </citation>
    <scope>NUCLEOTIDE SEQUENCE [LARGE SCALE GENOMIC DNA]</scope>
    <source>
        <strain evidence="5 6">F98.1</strain>
    </source>
</reference>
<feature type="transmembrane region" description="Helical" evidence="2">
    <location>
        <begin position="163"/>
        <end position="180"/>
    </location>
</feature>
<comment type="caution">
    <text evidence="5">The sequence shown here is derived from an EMBL/GenBank/DDBJ whole genome shotgun (WGS) entry which is preliminary data.</text>
</comment>
<organism evidence="5 6">
    <name type="scientific">Diplodia seriata</name>
    <dbReference type="NCBI Taxonomy" id="420778"/>
    <lineage>
        <taxon>Eukaryota</taxon>
        <taxon>Fungi</taxon>
        <taxon>Dikarya</taxon>
        <taxon>Ascomycota</taxon>
        <taxon>Pezizomycotina</taxon>
        <taxon>Dothideomycetes</taxon>
        <taxon>Dothideomycetes incertae sedis</taxon>
        <taxon>Botryosphaeriales</taxon>
        <taxon>Botryosphaeriaceae</taxon>
        <taxon>Diplodia</taxon>
    </lineage>
</organism>
<feature type="domain" description="DUF7719" evidence="3">
    <location>
        <begin position="193"/>
        <end position="260"/>
    </location>
</feature>
<proteinExistence type="predicted"/>
<keyword evidence="7" id="KW-1185">Reference proteome</keyword>
<dbReference type="OrthoDB" id="5597489at2759"/>
<dbReference type="PANTHER" id="PTHR37846">
    <property type="entry name" value="YALI0B21296P"/>
    <property type="match status" value="1"/>
</dbReference>
<name>A0A1S8B874_9PEZI</name>
<dbReference type="Proteomes" id="UP000190776">
    <property type="component" value="Unassembled WGS sequence"/>
</dbReference>
<evidence type="ECO:0000313" key="5">
    <source>
        <dbReference type="EMBL" id="OMP83729.1"/>
    </source>
</evidence>
<dbReference type="Pfam" id="PF24841">
    <property type="entry name" value="DUF7719"/>
    <property type="match status" value="1"/>
</dbReference>
<dbReference type="PANTHER" id="PTHR37846:SF1">
    <property type="entry name" value="DEACETYLASE-LIKE PROTEIN"/>
    <property type="match status" value="1"/>
</dbReference>
<gene>
    <name evidence="5" type="ORF">BK809_0005110</name>
    <name evidence="4" type="ORF">SLS55_001842</name>
</gene>
<feature type="transmembrane region" description="Helical" evidence="2">
    <location>
        <begin position="230"/>
        <end position="256"/>
    </location>
</feature>
<evidence type="ECO:0000256" key="2">
    <source>
        <dbReference type="SAM" id="Phobius"/>
    </source>
</evidence>
<protein>
    <recommendedName>
        <fullName evidence="3">DUF7719 domain-containing protein</fullName>
    </recommendedName>
</protein>
<feature type="region of interest" description="Disordered" evidence="1">
    <location>
        <begin position="1"/>
        <end position="69"/>
    </location>
</feature>